<dbReference type="EMBL" id="ML978744">
    <property type="protein sequence ID" value="KAF2084226.1"/>
    <property type="molecule type" value="Genomic_DNA"/>
</dbReference>
<dbReference type="Gene3D" id="3.40.50.150">
    <property type="entry name" value="Vaccinia Virus protein VP39"/>
    <property type="match status" value="1"/>
</dbReference>
<dbReference type="InterPro" id="IPR029063">
    <property type="entry name" value="SAM-dependent_MTases_sf"/>
</dbReference>
<evidence type="ECO:0000313" key="2">
    <source>
        <dbReference type="Proteomes" id="UP000799776"/>
    </source>
</evidence>
<comment type="caution">
    <text evidence="1">The sequence shown here is derived from an EMBL/GenBank/DDBJ whole genome shotgun (WGS) entry which is preliminary data.</text>
</comment>
<reference evidence="1" key="1">
    <citation type="journal article" date="2020" name="Stud. Mycol.">
        <title>101 Dothideomycetes genomes: a test case for predicting lifestyles and emergence of pathogens.</title>
        <authorList>
            <person name="Haridas S."/>
            <person name="Albert R."/>
            <person name="Binder M."/>
            <person name="Bloem J."/>
            <person name="Labutti K."/>
            <person name="Salamov A."/>
            <person name="Andreopoulos B."/>
            <person name="Baker S."/>
            <person name="Barry K."/>
            <person name="Bills G."/>
            <person name="Bluhm B."/>
            <person name="Cannon C."/>
            <person name="Castanera R."/>
            <person name="Culley D."/>
            <person name="Daum C."/>
            <person name="Ezra D."/>
            <person name="Gonzalez J."/>
            <person name="Henrissat B."/>
            <person name="Kuo A."/>
            <person name="Liang C."/>
            <person name="Lipzen A."/>
            <person name="Lutzoni F."/>
            <person name="Magnuson J."/>
            <person name="Mondo S."/>
            <person name="Nolan M."/>
            <person name="Ohm R."/>
            <person name="Pangilinan J."/>
            <person name="Park H.-J."/>
            <person name="Ramirez L."/>
            <person name="Alfaro M."/>
            <person name="Sun H."/>
            <person name="Tritt A."/>
            <person name="Yoshinaga Y."/>
            <person name="Zwiers L.-H."/>
            <person name="Turgeon B."/>
            <person name="Goodwin S."/>
            <person name="Spatafora J."/>
            <person name="Crous P."/>
            <person name="Grigoriev I."/>
        </authorList>
    </citation>
    <scope>NUCLEOTIDE SEQUENCE</scope>
    <source>
        <strain evidence="1">CBS 121410</strain>
    </source>
</reference>
<dbReference type="GO" id="GO:0005829">
    <property type="term" value="C:cytosol"/>
    <property type="evidence" value="ECO:0007669"/>
    <property type="project" value="TreeGrafter"/>
</dbReference>
<proteinExistence type="predicted"/>
<keyword evidence="2" id="KW-1185">Reference proteome</keyword>
<dbReference type="GO" id="GO:0008757">
    <property type="term" value="F:S-adenosylmethionine-dependent methyltransferase activity"/>
    <property type="evidence" value="ECO:0007669"/>
    <property type="project" value="UniProtKB-ARBA"/>
</dbReference>
<name>A0A9P4LVL6_9PEZI</name>
<keyword evidence="1" id="KW-0489">Methyltransferase</keyword>
<gene>
    <name evidence="1" type="ORF">K490DRAFT_49632</name>
</gene>
<dbReference type="GO" id="GO:0032259">
    <property type="term" value="P:methylation"/>
    <property type="evidence" value="ECO:0007669"/>
    <property type="project" value="UniProtKB-KW"/>
</dbReference>
<sequence>MHYIRFLKVPRTDSKTINALITITSDLGDDLLAEDVALAATLRADDFAGDIYLRKSLNWEAGMRALPVTFDISNCDLDWPIRLQIAPKSSPHSDLFERHQNQGDLPPVISVWSAALNLPAGITQAEKKVERRFTPLSNRTLSIWEETGESIARHIWDAGIGLAAFLDRTVANQLDSIPLLDHTLLSATYKKLNVLELGSGCGIVGISLAQSVPDCDVTLTDLPEAQEIAEKNIESMNPAMASRVQFEPLDWAKPLPPSIRHRIFDMIIVSDCTYNADSSPALVQTMKALVERSPKAIVVVAMKVRHSSERVFFDLMSDAGFLTGITTWQELPYDAHSVGARKIDIYIFHSKKRPLSGGTPSLVADPSIVSFWNN</sequence>
<dbReference type="Proteomes" id="UP000799776">
    <property type="component" value="Unassembled WGS sequence"/>
</dbReference>
<dbReference type="PANTHER" id="PTHR14614:SF132">
    <property type="entry name" value="PROTEIN-LYSINE METHYLTRANSFERASE C42C1.13"/>
    <property type="match status" value="1"/>
</dbReference>
<dbReference type="InterPro" id="IPR019410">
    <property type="entry name" value="Methyltransf_16"/>
</dbReference>
<dbReference type="CDD" id="cd02440">
    <property type="entry name" value="AdoMet_MTases"/>
    <property type="match status" value="1"/>
</dbReference>
<keyword evidence="1" id="KW-0808">Transferase</keyword>
<dbReference type="PANTHER" id="PTHR14614">
    <property type="entry name" value="HEPATOCELLULAR CARCINOMA-ASSOCIATED ANTIGEN"/>
    <property type="match status" value="1"/>
</dbReference>
<dbReference type="SUPFAM" id="SSF53335">
    <property type="entry name" value="S-adenosyl-L-methionine-dependent methyltransferases"/>
    <property type="match status" value="1"/>
</dbReference>
<protein>
    <submittedName>
        <fullName evidence="1">S-adenosyl-L-methionine-dependent methyltransferase</fullName>
    </submittedName>
</protein>
<accession>A0A9P4LVL6</accession>
<dbReference type="OrthoDB" id="413520at2759"/>
<evidence type="ECO:0000313" key="1">
    <source>
        <dbReference type="EMBL" id="KAF2084226.1"/>
    </source>
</evidence>
<dbReference type="Pfam" id="PF10294">
    <property type="entry name" value="Methyltransf_16"/>
    <property type="match status" value="1"/>
</dbReference>
<organism evidence="1 2">
    <name type="scientific">Saccharata proteae CBS 121410</name>
    <dbReference type="NCBI Taxonomy" id="1314787"/>
    <lineage>
        <taxon>Eukaryota</taxon>
        <taxon>Fungi</taxon>
        <taxon>Dikarya</taxon>
        <taxon>Ascomycota</taxon>
        <taxon>Pezizomycotina</taxon>
        <taxon>Dothideomycetes</taxon>
        <taxon>Dothideomycetes incertae sedis</taxon>
        <taxon>Botryosphaeriales</taxon>
        <taxon>Saccharataceae</taxon>
        <taxon>Saccharata</taxon>
    </lineage>
</organism>
<dbReference type="AlphaFoldDB" id="A0A9P4LVL6"/>